<evidence type="ECO:0000256" key="5">
    <source>
        <dbReference type="ARBA" id="ARBA00023014"/>
    </source>
</evidence>
<proteinExistence type="predicted"/>
<dbReference type="InterPro" id="IPR058240">
    <property type="entry name" value="rSAM_sf"/>
</dbReference>
<evidence type="ECO:0000313" key="6">
    <source>
        <dbReference type="EMBL" id="DAE15364.1"/>
    </source>
</evidence>
<evidence type="ECO:0000256" key="3">
    <source>
        <dbReference type="ARBA" id="ARBA00022723"/>
    </source>
</evidence>
<dbReference type="EMBL" id="BK015604">
    <property type="protein sequence ID" value="DAE15364.1"/>
    <property type="molecule type" value="Genomic_DNA"/>
</dbReference>
<evidence type="ECO:0000256" key="1">
    <source>
        <dbReference type="ARBA" id="ARBA00001966"/>
    </source>
</evidence>
<evidence type="ECO:0000256" key="4">
    <source>
        <dbReference type="ARBA" id="ARBA00023004"/>
    </source>
</evidence>
<dbReference type="SUPFAM" id="SSF102114">
    <property type="entry name" value="Radical SAM enzymes"/>
    <property type="match status" value="1"/>
</dbReference>
<dbReference type="GO" id="GO:0051536">
    <property type="term" value="F:iron-sulfur cluster binding"/>
    <property type="evidence" value="ECO:0007669"/>
    <property type="project" value="UniProtKB-KW"/>
</dbReference>
<dbReference type="PANTHER" id="PTHR43409:SF16">
    <property type="entry name" value="SLR0320 PROTEIN"/>
    <property type="match status" value="1"/>
</dbReference>
<keyword evidence="5" id="KW-0411">Iron-sulfur</keyword>
<dbReference type="PANTHER" id="PTHR43409">
    <property type="entry name" value="ANAEROBIC MAGNESIUM-PROTOPORPHYRIN IX MONOMETHYL ESTER CYCLASE-RELATED"/>
    <property type="match status" value="1"/>
</dbReference>
<dbReference type="GO" id="GO:0046872">
    <property type="term" value="F:metal ion binding"/>
    <property type="evidence" value="ECO:0007669"/>
    <property type="project" value="UniProtKB-KW"/>
</dbReference>
<accession>A0A8S5QA32</accession>
<comment type="cofactor">
    <cofactor evidence="1">
        <name>[4Fe-4S] cluster</name>
        <dbReference type="ChEBI" id="CHEBI:49883"/>
    </cofactor>
</comment>
<sequence>MRRVGVYVFTDMVKSRNTKRREGYFDGQNYIGLRYILTEIDRSQYEICYVSKDTVNSVDFVLVSLSSYYDVLNLINELLGKMVTATVIVGGAGCNNVGLLRTVADYVIVGRGEGLVPRLLAGECVPGVYSRRDDPDISRPIKIFPLSRYIEIADDFLGQYCERSIGCPRKCYFCEYSWKHKWQARDDGYASGLLNRETLLQDVDWTQYKNKDFVTAIDGATERTRKIINKPITNRMITEKMLEIYDAPRDYVSLKLYCLLGYPFETKFEPEEAVEAIISARREGDPHRCNVLMVSPHFIPMPFTPMECEPVNWHNFREDIRGYDWEKFGRGNVNVYWNWSLASAPVGGCGSHDPEPGGRKACRSDQVDSVQLQVQESVGACKAHGVRKVLWRSFGPRGQRAAVH</sequence>
<keyword evidence="3" id="KW-0479">Metal-binding</keyword>
<protein>
    <submittedName>
        <fullName evidence="6">Fe-S oxidoreductase</fullName>
    </submittedName>
</protein>
<dbReference type="InterPro" id="IPR051198">
    <property type="entry name" value="BchE-like"/>
</dbReference>
<evidence type="ECO:0000256" key="2">
    <source>
        <dbReference type="ARBA" id="ARBA00022691"/>
    </source>
</evidence>
<keyword evidence="2" id="KW-0949">S-adenosyl-L-methionine</keyword>
<name>A0A8S5QA32_9CAUD</name>
<organism evidence="6">
    <name type="scientific">Siphoviridae sp. ctdcr45</name>
    <dbReference type="NCBI Taxonomy" id="2825580"/>
    <lineage>
        <taxon>Viruses</taxon>
        <taxon>Duplodnaviria</taxon>
        <taxon>Heunggongvirae</taxon>
        <taxon>Uroviricota</taxon>
        <taxon>Caudoviricetes</taxon>
    </lineage>
</organism>
<reference evidence="6" key="1">
    <citation type="journal article" date="2021" name="Proc. Natl. Acad. Sci. U.S.A.">
        <title>A Catalog of Tens of Thousands of Viruses from Human Metagenomes Reveals Hidden Associations with Chronic Diseases.</title>
        <authorList>
            <person name="Tisza M.J."/>
            <person name="Buck C.B."/>
        </authorList>
    </citation>
    <scope>NUCLEOTIDE SEQUENCE</scope>
    <source>
        <strain evidence="6">Ctdcr45</strain>
    </source>
</reference>
<keyword evidence="4" id="KW-0408">Iron</keyword>